<accession>A0A151WJZ1</accession>
<feature type="region of interest" description="Disordered" evidence="1">
    <location>
        <begin position="1"/>
        <end position="36"/>
    </location>
</feature>
<feature type="region of interest" description="Disordered" evidence="1">
    <location>
        <begin position="90"/>
        <end position="109"/>
    </location>
</feature>
<dbReference type="AlphaFoldDB" id="A0A151WJZ1"/>
<organism evidence="2 3">
    <name type="scientific">Mycetomoellerius zeteki</name>
    <dbReference type="NCBI Taxonomy" id="64791"/>
    <lineage>
        <taxon>Eukaryota</taxon>
        <taxon>Metazoa</taxon>
        <taxon>Ecdysozoa</taxon>
        <taxon>Arthropoda</taxon>
        <taxon>Hexapoda</taxon>
        <taxon>Insecta</taxon>
        <taxon>Pterygota</taxon>
        <taxon>Neoptera</taxon>
        <taxon>Endopterygota</taxon>
        <taxon>Hymenoptera</taxon>
        <taxon>Apocrita</taxon>
        <taxon>Aculeata</taxon>
        <taxon>Formicoidea</taxon>
        <taxon>Formicidae</taxon>
        <taxon>Myrmicinae</taxon>
        <taxon>Mycetomoellerius</taxon>
    </lineage>
</organism>
<evidence type="ECO:0000256" key="1">
    <source>
        <dbReference type="SAM" id="MobiDB-lite"/>
    </source>
</evidence>
<evidence type="ECO:0000313" key="3">
    <source>
        <dbReference type="Proteomes" id="UP000075809"/>
    </source>
</evidence>
<proteinExistence type="predicted"/>
<feature type="compositionally biased region" description="Basic and acidic residues" evidence="1">
    <location>
        <begin position="131"/>
        <end position="150"/>
    </location>
</feature>
<dbReference type="Proteomes" id="UP000075809">
    <property type="component" value="Unassembled WGS sequence"/>
</dbReference>
<gene>
    <name evidence="2" type="ORF">ALC60_12839</name>
</gene>
<name>A0A151WJZ1_9HYME</name>
<keyword evidence="3" id="KW-1185">Reference proteome</keyword>
<dbReference type="EMBL" id="KQ983031">
    <property type="protein sequence ID" value="KYQ48127.1"/>
    <property type="molecule type" value="Genomic_DNA"/>
</dbReference>
<reference evidence="2 3" key="1">
    <citation type="submission" date="2015-09" db="EMBL/GenBank/DDBJ databases">
        <title>Trachymyrmex zeteki WGS genome.</title>
        <authorList>
            <person name="Nygaard S."/>
            <person name="Hu H."/>
            <person name="Boomsma J."/>
            <person name="Zhang G."/>
        </authorList>
    </citation>
    <scope>NUCLEOTIDE SEQUENCE [LARGE SCALE GENOMIC DNA]</scope>
    <source>
        <strain evidence="2">Tzet28-1</strain>
        <tissue evidence="2">Whole body</tissue>
    </source>
</reference>
<feature type="region of interest" description="Disordered" evidence="1">
    <location>
        <begin position="124"/>
        <end position="164"/>
    </location>
</feature>
<sequence length="212" mass="23842">MGKRGANSGRGHENHGKAKNKRRINSRATEAATRGKKREKNIYLEYTLRGCARTNVEKVTASFCSHRARLADVQSTVVCKLRLLGLSDREYGGKPALPAREEDKGRGGLTEKPPAAEFILCRQSARKAHSQRREKVHEKERRETSDRNEVGRGGYRRKKHKDTTASVLAGCNAKEKSSALEKPTCGTLSPETISEIPIDRHIERTERKTYVY</sequence>
<evidence type="ECO:0000313" key="2">
    <source>
        <dbReference type="EMBL" id="KYQ48127.1"/>
    </source>
</evidence>
<protein>
    <submittedName>
        <fullName evidence="2">Uncharacterized protein</fullName>
    </submittedName>
</protein>